<name>A0A7H1BKX3_9ACTN</name>
<dbReference type="SUPFAM" id="SSF51735">
    <property type="entry name" value="NAD(P)-binding Rossmann-fold domains"/>
    <property type="match status" value="1"/>
</dbReference>
<accession>A0A7H1BKX3</accession>
<dbReference type="RefSeq" id="WP_188342033.1">
    <property type="nucleotide sequence ID" value="NZ_CP061282.1"/>
</dbReference>
<dbReference type="Gene3D" id="3.90.25.10">
    <property type="entry name" value="UDP-galactose 4-epimerase, domain 1"/>
    <property type="match status" value="1"/>
</dbReference>
<keyword evidence="3" id="KW-1185">Reference proteome</keyword>
<evidence type="ECO:0000259" key="1">
    <source>
        <dbReference type="Pfam" id="PF13460"/>
    </source>
</evidence>
<organism evidence="2 3">
    <name type="scientific">Streptomyces xanthii</name>
    <dbReference type="NCBI Taxonomy" id="2768069"/>
    <lineage>
        <taxon>Bacteria</taxon>
        <taxon>Bacillati</taxon>
        <taxon>Actinomycetota</taxon>
        <taxon>Actinomycetes</taxon>
        <taxon>Kitasatosporales</taxon>
        <taxon>Streptomycetaceae</taxon>
        <taxon>Streptomyces</taxon>
    </lineage>
</organism>
<dbReference type="InterPro" id="IPR016040">
    <property type="entry name" value="NAD(P)-bd_dom"/>
</dbReference>
<dbReference type="Pfam" id="PF13460">
    <property type="entry name" value="NAD_binding_10"/>
    <property type="match status" value="1"/>
</dbReference>
<dbReference type="KEGG" id="sxn:IAG42_36220"/>
<reference evidence="2 3" key="1">
    <citation type="submission" date="2020-09" db="EMBL/GenBank/DDBJ databases">
        <title>A novel species.</title>
        <authorList>
            <person name="Gao J."/>
        </authorList>
    </citation>
    <scope>NUCLEOTIDE SEQUENCE [LARGE SCALE GENOMIC DNA]</scope>
    <source>
        <strain evidence="2 3">CRXT-Y-14</strain>
        <plasmid evidence="2 3">unnamed1</plasmid>
    </source>
</reference>
<geneLocation type="plasmid" evidence="2 3">
    <name>unnamed1</name>
</geneLocation>
<dbReference type="InterPro" id="IPR036291">
    <property type="entry name" value="NAD(P)-bd_dom_sf"/>
</dbReference>
<proteinExistence type="predicted"/>
<dbReference type="AlphaFoldDB" id="A0A7H1BKX3"/>
<evidence type="ECO:0000313" key="2">
    <source>
        <dbReference type="EMBL" id="QNS09378.1"/>
    </source>
</evidence>
<dbReference type="EMBL" id="CP061282">
    <property type="protein sequence ID" value="QNS09378.1"/>
    <property type="molecule type" value="Genomic_DNA"/>
</dbReference>
<feature type="domain" description="NAD(P)-binding" evidence="1">
    <location>
        <begin position="6"/>
        <end position="178"/>
    </location>
</feature>
<gene>
    <name evidence="2" type="ORF">IAG42_36220</name>
</gene>
<dbReference type="Gene3D" id="3.40.50.720">
    <property type="entry name" value="NAD(P)-binding Rossmann-like Domain"/>
    <property type="match status" value="1"/>
</dbReference>
<dbReference type="PANTHER" id="PTHR43162">
    <property type="match status" value="1"/>
</dbReference>
<dbReference type="InterPro" id="IPR051604">
    <property type="entry name" value="Ergot_Alk_Oxidoreductase"/>
</dbReference>
<dbReference type="PANTHER" id="PTHR43162:SF1">
    <property type="entry name" value="PRESTALK A DIFFERENTIATION PROTEIN A"/>
    <property type="match status" value="1"/>
</dbReference>
<evidence type="ECO:0000313" key="3">
    <source>
        <dbReference type="Proteomes" id="UP000516428"/>
    </source>
</evidence>
<dbReference type="Proteomes" id="UP000516428">
    <property type="component" value="Plasmid unnamed1"/>
</dbReference>
<sequence>MILVTGATGTVGRELVGRLPRDRPVRILARDPLRVTGAHAGAEVVSGDYGDTASLARALAGVETAFLVTSRMDGDDERFVDAARGAGVRRVVKLSAAAVSDPGADDVITRWQRDSERLLRDSGMEWTLLRPRAFMSNTLSWAPTVRTDRVVRALYGTSPNSCVDPRDIADVAVRVLTEEGHAGRAYTLTGPEAMTAARQTAELGRQLGVELRFEELALEEARALMSGSRPAPLVEALLDSAARQLRGAKAGVDDAIREVTGRPARSYADWVRDHLSAFAA</sequence>
<keyword evidence="2" id="KW-0614">Plasmid</keyword>
<protein>
    <submittedName>
        <fullName evidence="2">SDR family oxidoreductase</fullName>
    </submittedName>
</protein>
<dbReference type="CDD" id="cd05269">
    <property type="entry name" value="TMR_SDR_a"/>
    <property type="match status" value="1"/>
</dbReference>